<reference evidence="2" key="2">
    <citation type="journal article" date="2011" name="Insect Biochem. Mol. Biol.">
        <title>Identification and tissue distribution of odorant binding protein genes in the lucerne plant bug Adelphocoris lineolatus (Goeze).</title>
        <authorList>
            <person name="Gu S.H."/>
            <person name="Wang S.P."/>
            <person name="Zhang X.Y."/>
            <person name="Wu K.M."/>
            <person name="Guo Y.Y."/>
            <person name="Zhou J.J."/>
            <person name="Zhang Y.J."/>
        </authorList>
    </citation>
    <scope>NUCLEOTIDE SEQUENCE</scope>
</reference>
<dbReference type="InterPro" id="IPR036728">
    <property type="entry name" value="PBP_GOBP_sf"/>
</dbReference>
<evidence type="ECO:0000313" key="2">
    <source>
        <dbReference type="EMBL" id="ACZ58084.1"/>
    </source>
</evidence>
<dbReference type="EMBL" id="GQ477034">
    <property type="protein sequence ID" value="ACZ58084.1"/>
    <property type="molecule type" value="mRNA"/>
</dbReference>
<dbReference type="CDD" id="cd23992">
    <property type="entry name" value="PBP_GOBP"/>
    <property type="match status" value="1"/>
</dbReference>
<dbReference type="SUPFAM" id="SSF47565">
    <property type="entry name" value="Insect pheromone/odorant-binding proteins"/>
    <property type="match status" value="1"/>
</dbReference>
<feature type="signal peptide" evidence="1">
    <location>
        <begin position="1"/>
        <end position="18"/>
    </location>
</feature>
<reference evidence="2" key="1">
    <citation type="submission" date="2009-08" db="EMBL/GenBank/DDBJ databases">
        <authorList>
            <person name="Gu S.-H."/>
            <person name="Zhang Y.-J."/>
            <person name="Guo Y.-Y."/>
        </authorList>
    </citation>
    <scope>NUCLEOTIDE SEQUENCE</scope>
</reference>
<evidence type="ECO:0000256" key="1">
    <source>
        <dbReference type="SAM" id="SignalP"/>
    </source>
</evidence>
<sequence>MNISTRMISLTMAYLAAALVSGHRALDGILPQANQDECREESNFRGELNDDVGRNVTQELKCFAACSLMKLGIMNEKDGTVNMTRLDELIASHTPGKDAADVFKTTVVEPCMKEVKKSTDYCEYSYQLIACGMSKVP</sequence>
<proteinExistence type="evidence at transcript level"/>
<feature type="chain" id="PRO_5003320008" evidence="1">
    <location>
        <begin position="19"/>
        <end position="137"/>
    </location>
</feature>
<keyword evidence="1" id="KW-0732">Signal</keyword>
<dbReference type="Gene3D" id="1.10.238.20">
    <property type="entry name" value="Pheromone/general odorant binding protein domain"/>
    <property type="match status" value="1"/>
</dbReference>
<accession>F4Y5Q1</accession>
<organism evidence="2">
    <name type="scientific">Adelphocoris lineolatus</name>
    <name type="common">Alfalfa plant bug</name>
    <dbReference type="NCBI Taxonomy" id="236346"/>
    <lineage>
        <taxon>Eukaryota</taxon>
        <taxon>Metazoa</taxon>
        <taxon>Ecdysozoa</taxon>
        <taxon>Arthropoda</taxon>
        <taxon>Hexapoda</taxon>
        <taxon>Insecta</taxon>
        <taxon>Pterygota</taxon>
        <taxon>Neoptera</taxon>
        <taxon>Paraneoptera</taxon>
        <taxon>Hemiptera</taxon>
        <taxon>Heteroptera</taxon>
        <taxon>Panheteroptera</taxon>
        <taxon>Cimicomorpha</taxon>
        <taxon>Miridae</taxon>
        <taxon>Mirini</taxon>
        <taxon>Adelphocoris</taxon>
    </lineage>
</organism>
<name>F4Y5Q1_ADELI</name>
<dbReference type="Pfam" id="PF01395">
    <property type="entry name" value="PBP_GOBP"/>
    <property type="match status" value="1"/>
</dbReference>
<protein>
    <submittedName>
        <fullName evidence="2">Odorant binding protein 13</fullName>
    </submittedName>
</protein>
<dbReference type="AlphaFoldDB" id="F4Y5Q1"/>
<dbReference type="GO" id="GO:0005549">
    <property type="term" value="F:odorant binding"/>
    <property type="evidence" value="ECO:0007669"/>
    <property type="project" value="InterPro"/>
</dbReference>
<dbReference type="InterPro" id="IPR006170">
    <property type="entry name" value="PBP/GOBP"/>
</dbReference>